<name>A0ABT0R7W4_9BACT</name>
<feature type="compositionally biased region" description="Polar residues" evidence="1">
    <location>
        <begin position="221"/>
        <end position="234"/>
    </location>
</feature>
<protein>
    <submittedName>
        <fullName evidence="2">Uncharacterized protein</fullName>
    </submittedName>
</protein>
<evidence type="ECO:0000313" key="3">
    <source>
        <dbReference type="Proteomes" id="UP001202031"/>
    </source>
</evidence>
<dbReference type="Proteomes" id="UP001202031">
    <property type="component" value="Unassembled WGS sequence"/>
</dbReference>
<feature type="compositionally biased region" description="Basic and acidic residues" evidence="1">
    <location>
        <begin position="236"/>
        <end position="247"/>
    </location>
</feature>
<comment type="caution">
    <text evidence="2">The sequence shown here is derived from an EMBL/GenBank/DDBJ whole genome shotgun (WGS) entry which is preliminary data.</text>
</comment>
<feature type="region of interest" description="Disordered" evidence="1">
    <location>
        <begin position="101"/>
        <end position="152"/>
    </location>
</feature>
<organism evidence="2 3">
    <name type="scientific">Akkermansia massiliensis</name>
    <dbReference type="NCBI Taxonomy" id="2927224"/>
    <lineage>
        <taxon>Bacteria</taxon>
        <taxon>Pseudomonadati</taxon>
        <taxon>Verrucomicrobiota</taxon>
        <taxon>Verrucomicrobiia</taxon>
        <taxon>Verrucomicrobiales</taxon>
        <taxon>Akkermansiaceae</taxon>
        <taxon>Akkermansia</taxon>
    </lineage>
</organism>
<dbReference type="EMBL" id="JAMGSI010000001">
    <property type="protein sequence ID" value="MCL6657007.1"/>
    <property type="molecule type" value="Genomic_DNA"/>
</dbReference>
<feature type="compositionally biased region" description="Polar residues" evidence="1">
    <location>
        <begin position="112"/>
        <end position="129"/>
    </location>
</feature>
<gene>
    <name evidence="2" type="ORF">M8N44_06695</name>
</gene>
<dbReference type="RefSeq" id="WP_215709510.1">
    <property type="nucleotide sequence ID" value="NZ_CP072027.1"/>
</dbReference>
<proteinExistence type="predicted"/>
<reference evidence="2 3" key="1">
    <citation type="submission" date="2022-03" db="EMBL/GenBank/DDBJ databases">
        <title>Taxonomic description of new species and reclassification of some bacterial strains.</title>
        <authorList>
            <person name="Ndongo S."/>
        </authorList>
    </citation>
    <scope>NUCLEOTIDE SEQUENCE [LARGE SCALE GENOMIC DNA]</scope>
    <source>
        <strain evidence="2 3">Marseille-P6666</strain>
    </source>
</reference>
<accession>A0ABT0R7W4</accession>
<evidence type="ECO:0000256" key="1">
    <source>
        <dbReference type="SAM" id="MobiDB-lite"/>
    </source>
</evidence>
<feature type="region of interest" description="Disordered" evidence="1">
    <location>
        <begin position="221"/>
        <end position="247"/>
    </location>
</feature>
<evidence type="ECO:0000313" key="2">
    <source>
        <dbReference type="EMBL" id="MCL6657007.1"/>
    </source>
</evidence>
<dbReference type="GeneID" id="84023542"/>
<sequence length="247" mass="27982">MATSRMIREGFLDSEKVAALSWRTECFFHRLLLVADDYGLFDARPTVLRTRLFPLHLDKVSNQDIQDCLHETEEAGLVRAYCVGGKDYVQIINFGQRRQSKPKFPLPDGDSPCNTVSHGSSRESTVNNGESRKSTAYTETETKTYTESEPCSVNRGVEQFPRSAEEVRLFMAAQLMTPKGDELKRCAESFFDDFSARGWRDSKGIPLADWKPAARKYARSWATNNVQHGRQQGPSGRKDANAGRRYE</sequence>
<keyword evidence="3" id="KW-1185">Reference proteome</keyword>